<dbReference type="OrthoDB" id="167638at2759"/>
<feature type="compositionally biased region" description="Basic residues" evidence="1">
    <location>
        <begin position="464"/>
        <end position="476"/>
    </location>
</feature>
<evidence type="ECO:0000313" key="2">
    <source>
        <dbReference type="EMBL" id="CEG35123.1"/>
    </source>
</evidence>
<feature type="compositionally biased region" description="Basic and acidic residues" evidence="1">
    <location>
        <begin position="485"/>
        <end position="496"/>
    </location>
</feature>
<feature type="region of interest" description="Disordered" evidence="1">
    <location>
        <begin position="434"/>
        <end position="496"/>
    </location>
</feature>
<proteinExistence type="predicted"/>
<dbReference type="SUPFAM" id="SSF48403">
    <property type="entry name" value="Ankyrin repeat"/>
    <property type="match status" value="1"/>
</dbReference>
<feature type="compositionally biased region" description="Low complexity" evidence="1">
    <location>
        <begin position="451"/>
        <end position="463"/>
    </location>
</feature>
<accession>A0A0N7L379</accession>
<sequence length="496" mass="56551">MTNVSTFVRNLIRKIHNDNSQNRGHRELQLRLRKAVKLAKVRQVAELLHEGASPIWMERKEPTGIRFRRSTSSCQLNALLLACRVGNDEVLGLLLDVFVEEPQVLIHFSRAMYCLVIRHNHSKAFYRLQKCRVPVASSLSGYSTALSTSPSSVTSARPLFQAAMEPSNSKLPMPIFVAAQHGRHRFLAYLLEQYQYDWAQYTFENQSLLCVATTNGQYECVRELLTRQVADVHTLDAAVALARHHRQAHVLVLLTSYISESPSSLKSLSGSLKQTVSSKDESKCRLLHTTNRGSMAETVISDFEDDYRPSSLVANNSPINFDNPAEDFLDHDENMPMQASIHCEQQQGGMMWFLDGREPIEEMQRRVDPYGVSTDNFVILQSARESTDGSQANEEEEWYAVKSSEKNYQHDNLSPNDEDEDSYESMFFVYKEQEQNTPKEQLHEHEEKPKLQQSPQSSLLSRSGKSRKLISVRSRKFQQQSLEAIEEHPAGETEAQ</sequence>
<feature type="region of interest" description="Disordered" evidence="1">
    <location>
        <begin position="384"/>
        <end position="421"/>
    </location>
</feature>
<dbReference type="Gene3D" id="1.25.40.20">
    <property type="entry name" value="Ankyrin repeat-containing domain"/>
    <property type="match status" value="1"/>
</dbReference>
<keyword evidence="3" id="KW-1185">Reference proteome</keyword>
<evidence type="ECO:0000313" key="3">
    <source>
        <dbReference type="Proteomes" id="UP000054928"/>
    </source>
</evidence>
<dbReference type="InterPro" id="IPR036770">
    <property type="entry name" value="Ankyrin_rpt-contain_sf"/>
</dbReference>
<dbReference type="GeneID" id="36408936"/>
<dbReference type="OMA" id="RAMYCLV"/>
<name>A0A0N7L379_PLAHL</name>
<protein>
    <submittedName>
        <fullName evidence="2">Ankyrin repeat-containing domain</fullName>
    </submittedName>
</protein>
<reference evidence="3" key="1">
    <citation type="submission" date="2014-09" db="EMBL/GenBank/DDBJ databases">
        <authorList>
            <person name="Sharma Rahul"/>
            <person name="Thines Marco"/>
        </authorList>
    </citation>
    <scope>NUCLEOTIDE SEQUENCE [LARGE SCALE GENOMIC DNA]</scope>
</reference>
<feature type="compositionally biased region" description="Basic and acidic residues" evidence="1">
    <location>
        <begin position="440"/>
        <end position="450"/>
    </location>
</feature>
<evidence type="ECO:0000256" key="1">
    <source>
        <dbReference type="SAM" id="MobiDB-lite"/>
    </source>
</evidence>
<dbReference type="Proteomes" id="UP000054928">
    <property type="component" value="Unassembled WGS sequence"/>
</dbReference>
<dbReference type="EMBL" id="CCYD01000007">
    <property type="protein sequence ID" value="CEG35123.1"/>
    <property type="molecule type" value="Genomic_DNA"/>
</dbReference>
<organism evidence="2 3">
    <name type="scientific">Plasmopara halstedii</name>
    <name type="common">Downy mildew of sunflower</name>
    <dbReference type="NCBI Taxonomy" id="4781"/>
    <lineage>
        <taxon>Eukaryota</taxon>
        <taxon>Sar</taxon>
        <taxon>Stramenopiles</taxon>
        <taxon>Oomycota</taxon>
        <taxon>Peronosporomycetes</taxon>
        <taxon>Peronosporales</taxon>
        <taxon>Peronosporaceae</taxon>
        <taxon>Plasmopara</taxon>
    </lineage>
</organism>
<dbReference type="AlphaFoldDB" id="A0A0N7L379"/>
<dbReference type="RefSeq" id="XP_024571492.1">
    <property type="nucleotide sequence ID" value="XM_024726580.1"/>
</dbReference>